<dbReference type="Proteomes" id="UP000502196">
    <property type="component" value="Chromosome"/>
</dbReference>
<evidence type="ECO:0000313" key="9">
    <source>
        <dbReference type="EMBL" id="ATY86519.1"/>
    </source>
</evidence>
<organism evidence="9 11">
    <name type="scientific">Kyrpidia spormannii</name>
    <dbReference type="NCBI Taxonomy" id="2055160"/>
    <lineage>
        <taxon>Bacteria</taxon>
        <taxon>Bacillati</taxon>
        <taxon>Bacillota</taxon>
        <taxon>Bacilli</taxon>
        <taxon>Bacillales</taxon>
        <taxon>Alicyclobacillaceae</taxon>
        <taxon>Kyrpidia</taxon>
    </lineage>
</organism>
<proteinExistence type="predicted"/>
<evidence type="ECO:0000256" key="2">
    <source>
        <dbReference type="ARBA" id="ARBA00022516"/>
    </source>
</evidence>
<protein>
    <submittedName>
        <fullName evidence="9">Transcription factor FapR</fullName>
    </submittedName>
    <submittedName>
        <fullName evidence="10">Transcription factor controlling fatty acid and phospholipid metabolism (FapR - malonyl-Coa)</fullName>
    </submittedName>
</protein>
<reference evidence="9" key="2">
    <citation type="journal article" date="2018" name="Genome Announc.">
        <title>Complete Genome Sequence of Kyrpidia sp. Strain EA-1, a Thermophilic Knallgas Bacterium, Isolated from the Azores.</title>
        <authorList>
            <person name="Reiner J.E."/>
            <person name="Lapp C.J."/>
            <person name="Bunk B."/>
            <person name="Sproer C."/>
            <person name="Overmann J."/>
            <person name="Gescher J."/>
        </authorList>
    </citation>
    <scope>NUCLEOTIDE SEQUENCE</scope>
    <source>
        <strain evidence="9">EA-1</strain>
    </source>
</reference>
<dbReference type="KEGG" id="kyr:CVV65_09200"/>
<keyword evidence="8" id="KW-0804">Transcription</keyword>
<dbReference type="OrthoDB" id="1706183at2"/>
<dbReference type="GO" id="GO:0045717">
    <property type="term" value="P:negative regulation of fatty acid biosynthetic process"/>
    <property type="evidence" value="ECO:0007669"/>
    <property type="project" value="InterPro"/>
</dbReference>
<keyword evidence="6" id="KW-0238">DNA-binding</keyword>
<evidence type="ECO:0000256" key="4">
    <source>
        <dbReference type="ARBA" id="ARBA00023015"/>
    </source>
</evidence>
<evidence type="ECO:0000256" key="5">
    <source>
        <dbReference type="ARBA" id="ARBA00023098"/>
    </source>
</evidence>
<keyword evidence="7" id="KW-0275">Fatty acid biosynthesis</keyword>
<dbReference type="RefSeq" id="WP_100669354.1">
    <property type="nucleotide sequence ID" value="NZ_CP024955.1"/>
</dbReference>
<evidence type="ECO:0000256" key="3">
    <source>
        <dbReference type="ARBA" id="ARBA00022832"/>
    </source>
</evidence>
<sequence>MAVRNRRERQTALQALLEGNPFLTDEEIAARFGVSVQTIRLDRMALGIPEVRERIRAVARKRLEGPRSLDTGELIGELIELELNRMAISIFEVGEDHVFYRTRIARGHHLFAQANSLAVAVIDAPVALTAAADVRFIRPAYLGERLVAKAVVRQKKRDLAQVDVWTRSGEDRVFEGRFLVVQPRGEREGVAGSGEDSH</sequence>
<evidence type="ECO:0000256" key="8">
    <source>
        <dbReference type="ARBA" id="ARBA00023163"/>
    </source>
</evidence>
<dbReference type="Gene3D" id="3.10.129.10">
    <property type="entry name" value="Hotdog Thioesterase"/>
    <property type="match status" value="1"/>
</dbReference>
<keyword evidence="3" id="KW-0276">Fatty acid metabolism</keyword>
<dbReference type="PIRSF" id="PIRSF037733">
    <property type="entry name" value="Transcription_factor_FapR"/>
    <property type="match status" value="1"/>
</dbReference>
<reference evidence="11" key="1">
    <citation type="submission" date="2017-11" db="EMBL/GenBank/DDBJ databases">
        <title>Complete Genome Sequence of Kyrpidia sp. Strain EA-1, a thermophilic, hydrogen-oxidizing Bacterium, isolated from the Azores.</title>
        <authorList>
            <person name="Reiner J.E."/>
            <person name="Lapp C.J."/>
            <person name="Bunk B."/>
            <person name="Gescher J."/>
        </authorList>
    </citation>
    <scope>NUCLEOTIDE SEQUENCE [LARGE SCALE GENOMIC DNA]</scope>
    <source>
        <strain evidence="11">EA-1</strain>
    </source>
</reference>
<keyword evidence="1" id="KW-0678">Repressor</keyword>
<dbReference type="CDD" id="cd03440">
    <property type="entry name" value="hot_dog"/>
    <property type="match status" value="1"/>
</dbReference>
<dbReference type="GO" id="GO:0003677">
    <property type="term" value="F:DNA binding"/>
    <property type="evidence" value="ECO:0007669"/>
    <property type="project" value="UniProtKB-KW"/>
</dbReference>
<dbReference type="EMBL" id="CP024955">
    <property type="protein sequence ID" value="ATY86519.1"/>
    <property type="molecule type" value="Genomic_DNA"/>
</dbReference>
<dbReference type="InterPro" id="IPR036388">
    <property type="entry name" value="WH-like_DNA-bd_sf"/>
</dbReference>
<keyword evidence="2" id="KW-0444">Lipid biosynthesis</keyword>
<dbReference type="Proteomes" id="UP000231932">
    <property type="component" value="Chromosome"/>
</dbReference>
<accession>A0A2K8NAZ4</accession>
<evidence type="ECO:0000313" key="10">
    <source>
        <dbReference type="EMBL" id="CAB3393568.1"/>
    </source>
</evidence>
<reference evidence="10 12" key="3">
    <citation type="submission" date="2020-04" db="EMBL/GenBank/DDBJ databases">
        <authorList>
            <person name="Hogendoorn C."/>
        </authorList>
    </citation>
    <scope>NUCLEOTIDE SEQUENCE [LARGE SCALE GENOMIC DNA]</scope>
    <source>
        <strain evidence="10">COOX1</strain>
    </source>
</reference>
<evidence type="ECO:0000313" key="11">
    <source>
        <dbReference type="Proteomes" id="UP000231932"/>
    </source>
</evidence>
<keyword evidence="4" id="KW-0805">Transcription regulation</keyword>
<evidence type="ECO:0000313" key="12">
    <source>
        <dbReference type="Proteomes" id="UP000502196"/>
    </source>
</evidence>
<dbReference type="GO" id="GO:0045892">
    <property type="term" value="P:negative regulation of DNA-templated transcription"/>
    <property type="evidence" value="ECO:0007669"/>
    <property type="project" value="InterPro"/>
</dbReference>
<dbReference type="GO" id="GO:0003700">
    <property type="term" value="F:DNA-binding transcription factor activity"/>
    <property type="evidence" value="ECO:0007669"/>
    <property type="project" value="InterPro"/>
</dbReference>
<dbReference type="GO" id="GO:0006633">
    <property type="term" value="P:fatty acid biosynthetic process"/>
    <property type="evidence" value="ECO:0007669"/>
    <property type="project" value="UniProtKB-KW"/>
</dbReference>
<dbReference type="NCBIfam" id="NF003359">
    <property type="entry name" value="PRK04424.1"/>
    <property type="match status" value="1"/>
</dbReference>
<dbReference type="InterPro" id="IPR029069">
    <property type="entry name" value="HotDog_dom_sf"/>
</dbReference>
<gene>
    <name evidence="10" type="primary">fapR</name>
    <name evidence="10" type="ORF">COOX1_1974</name>
    <name evidence="9" type="ORF">CVV65_09200</name>
</gene>
<evidence type="ECO:0000256" key="7">
    <source>
        <dbReference type="ARBA" id="ARBA00023160"/>
    </source>
</evidence>
<dbReference type="InterPro" id="IPR017275">
    <property type="entry name" value="Transcription_factor_FapR"/>
</dbReference>
<dbReference type="EMBL" id="LR792683">
    <property type="protein sequence ID" value="CAB3393568.1"/>
    <property type="molecule type" value="Genomic_DNA"/>
</dbReference>
<evidence type="ECO:0000256" key="1">
    <source>
        <dbReference type="ARBA" id="ARBA00022491"/>
    </source>
</evidence>
<dbReference type="Gene3D" id="1.10.10.10">
    <property type="entry name" value="Winged helix-like DNA-binding domain superfamily/Winged helix DNA-binding domain"/>
    <property type="match status" value="1"/>
</dbReference>
<evidence type="ECO:0000256" key="6">
    <source>
        <dbReference type="ARBA" id="ARBA00023125"/>
    </source>
</evidence>
<keyword evidence="5" id="KW-0443">Lipid metabolism</keyword>
<name>A0A2K8NAZ4_9BACL</name>
<dbReference type="AlphaFoldDB" id="A0A2K8NAZ4"/>
<keyword evidence="11" id="KW-1185">Reference proteome</keyword>
<dbReference type="SUPFAM" id="SSF54637">
    <property type="entry name" value="Thioesterase/thiol ester dehydrase-isomerase"/>
    <property type="match status" value="1"/>
</dbReference>